<keyword evidence="2" id="KW-1185">Reference proteome</keyword>
<accession>A0ABY4C356</accession>
<dbReference type="Proteomes" id="UP000832097">
    <property type="component" value="Chromosome"/>
</dbReference>
<sequence>MSVTIPIPVHPWPLTPERLALLKQAKAAIDVPFKIVPVESVPGSPGNVLAFGELPPHLCSVALIRPENVDNPASVLAALRAVLTSADGLFDEADYLAALLPGTREVTDPLELLALDDLLEERAMRREAVAA</sequence>
<dbReference type="RefSeq" id="WP_243558628.1">
    <property type="nucleotide sequence ID" value="NZ_CP094528.1"/>
</dbReference>
<proteinExistence type="predicted"/>
<evidence type="ECO:0000313" key="1">
    <source>
        <dbReference type="EMBL" id="UOE45908.1"/>
    </source>
</evidence>
<organism evidence="1 2">
    <name type="scientific">Agromyces larvae</name>
    <dbReference type="NCBI Taxonomy" id="2929802"/>
    <lineage>
        <taxon>Bacteria</taxon>
        <taxon>Bacillati</taxon>
        <taxon>Actinomycetota</taxon>
        <taxon>Actinomycetes</taxon>
        <taxon>Micrococcales</taxon>
        <taxon>Microbacteriaceae</taxon>
        <taxon>Agromyces</taxon>
    </lineage>
</organism>
<dbReference type="EMBL" id="CP094528">
    <property type="protein sequence ID" value="UOE45908.1"/>
    <property type="molecule type" value="Genomic_DNA"/>
</dbReference>
<gene>
    <name evidence="1" type="ORF">MTO99_09255</name>
</gene>
<protein>
    <submittedName>
        <fullName evidence="1">Uncharacterized protein</fullName>
    </submittedName>
</protein>
<reference evidence="1 2" key="1">
    <citation type="submission" date="2022-03" db="EMBL/GenBank/DDBJ databases">
        <title>Mucilaginibacter sp. isolated from the gut of Protaetia brevitarsis seulensis larvae.</title>
        <authorList>
            <person name="Won M."/>
            <person name="Kim S.-J."/>
            <person name="Kwon S.-W."/>
        </authorList>
    </citation>
    <scope>NUCLEOTIDE SEQUENCE [LARGE SCALE GENOMIC DNA]</scope>
    <source>
        <strain evidence="1 2">CFWR-12</strain>
    </source>
</reference>
<evidence type="ECO:0000313" key="2">
    <source>
        <dbReference type="Proteomes" id="UP000832097"/>
    </source>
</evidence>
<name>A0ABY4C356_9MICO</name>